<dbReference type="AlphaFoldDB" id="A0A167YGR4"/>
<proteinExistence type="predicted"/>
<dbReference type="OrthoDB" id="5984008at2759"/>
<sequence>MSEHTPTYKQPSHPDRIQIIKGDGPFQACARSLIALPAGALFAKIDTATPAPATAYTTVADGPDSCVELNSDLVYCNHSCTPSVVFDMARYEVRVVDDRPLAVGDELTFFYPSTEWTMAQPFKCNCGAGERCLGLINGSKDMDPAVLRRYWLTEHIEKLLSEKEKQQSTTNGN</sequence>
<reference evidence="1 2" key="1">
    <citation type="journal article" date="2016" name="Genome Biol. Evol.">
        <title>Divergent and convergent evolution of fungal pathogenicity.</title>
        <authorList>
            <person name="Shang Y."/>
            <person name="Xiao G."/>
            <person name="Zheng P."/>
            <person name="Cen K."/>
            <person name="Zhan S."/>
            <person name="Wang C."/>
        </authorList>
    </citation>
    <scope>NUCLEOTIDE SEQUENCE [LARGE SCALE GENOMIC DNA]</scope>
    <source>
        <strain evidence="1 2">ARSEF 7405</strain>
    </source>
</reference>
<dbReference type="VEuPathDB" id="FungiDB:AAP_03489"/>
<dbReference type="Proteomes" id="UP000242877">
    <property type="component" value="Unassembled WGS sequence"/>
</dbReference>
<protein>
    <submittedName>
        <fullName evidence="1">Galactose-proton symport</fullName>
    </submittedName>
</protein>
<name>A0A167YGR4_9EURO</name>
<comment type="caution">
    <text evidence="1">The sequence shown here is derived from an EMBL/GenBank/DDBJ whole genome shotgun (WGS) entry which is preliminary data.</text>
</comment>
<evidence type="ECO:0000313" key="2">
    <source>
        <dbReference type="Proteomes" id="UP000242877"/>
    </source>
</evidence>
<dbReference type="PANTHER" id="PTHR12350:SF19">
    <property type="entry name" value="SET DOMAIN-CONTAINING PROTEIN"/>
    <property type="match status" value="1"/>
</dbReference>
<dbReference type="InterPro" id="IPR046341">
    <property type="entry name" value="SET_dom_sf"/>
</dbReference>
<accession>A0A167YGR4</accession>
<evidence type="ECO:0000313" key="1">
    <source>
        <dbReference type="EMBL" id="KZZ91319.1"/>
    </source>
</evidence>
<dbReference type="Gene3D" id="2.170.270.10">
    <property type="entry name" value="SET domain"/>
    <property type="match status" value="1"/>
</dbReference>
<dbReference type="InterPro" id="IPR053201">
    <property type="entry name" value="Flavunoidine_N-MTase"/>
</dbReference>
<dbReference type="SUPFAM" id="SSF82199">
    <property type="entry name" value="SET domain"/>
    <property type="match status" value="1"/>
</dbReference>
<gene>
    <name evidence="1" type="ORF">AAP_03489</name>
</gene>
<dbReference type="EMBL" id="AZGZ01000014">
    <property type="protein sequence ID" value="KZZ91319.1"/>
    <property type="molecule type" value="Genomic_DNA"/>
</dbReference>
<keyword evidence="2" id="KW-1185">Reference proteome</keyword>
<organism evidence="1 2">
    <name type="scientific">Ascosphaera apis ARSEF 7405</name>
    <dbReference type="NCBI Taxonomy" id="392613"/>
    <lineage>
        <taxon>Eukaryota</taxon>
        <taxon>Fungi</taxon>
        <taxon>Dikarya</taxon>
        <taxon>Ascomycota</taxon>
        <taxon>Pezizomycotina</taxon>
        <taxon>Eurotiomycetes</taxon>
        <taxon>Eurotiomycetidae</taxon>
        <taxon>Onygenales</taxon>
        <taxon>Ascosphaeraceae</taxon>
        <taxon>Ascosphaera</taxon>
    </lineage>
</organism>
<dbReference type="PANTHER" id="PTHR12350">
    <property type="entry name" value="HISTONE-LYSINE N-METHYLTRANSFERASE-RELATED"/>
    <property type="match status" value="1"/>
</dbReference>